<feature type="compositionally biased region" description="Low complexity" evidence="1">
    <location>
        <begin position="51"/>
        <end position="61"/>
    </location>
</feature>
<dbReference type="EMBL" id="JAXLPB010000001">
    <property type="protein sequence ID" value="MDY8107551.1"/>
    <property type="molecule type" value="Genomic_DNA"/>
</dbReference>
<gene>
    <name evidence="3" type="ORF">U0C82_00120</name>
</gene>
<feature type="signal peptide" evidence="2">
    <location>
        <begin position="1"/>
        <end position="23"/>
    </location>
</feature>
<organism evidence="3 4">
    <name type="scientific">Fulvimarina uroteuthidis</name>
    <dbReference type="NCBI Taxonomy" id="3098149"/>
    <lineage>
        <taxon>Bacteria</taxon>
        <taxon>Pseudomonadati</taxon>
        <taxon>Pseudomonadota</taxon>
        <taxon>Alphaproteobacteria</taxon>
        <taxon>Hyphomicrobiales</taxon>
        <taxon>Aurantimonadaceae</taxon>
        <taxon>Fulvimarina</taxon>
    </lineage>
</organism>
<evidence type="ECO:0000256" key="1">
    <source>
        <dbReference type="SAM" id="MobiDB-lite"/>
    </source>
</evidence>
<evidence type="ECO:0000313" key="3">
    <source>
        <dbReference type="EMBL" id="MDY8107551.1"/>
    </source>
</evidence>
<name>A0ABU5HWN1_9HYPH</name>
<feature type="chain" id="PRO_5045490281" evidence="2">
    <location>
        <begin position="24"/>
        <end position="136"/>
    </location>
</feature>
<protein>
    <submittedName>
        <fullName evidence="3">Uncharacterized protein</fullName>
    </submittedName>
</protein>
<keyword evidence="2" id="KW-0732">Signal</keyword>
<dbReference type="Proteomes" id="UP001294412">
    <property type="component" value="Unassembled WGS sequence"/>
</dbReference>
<comment type="caution">
    <text evidence="3">The sequence shown here is derived from an EMBL/GenBank/DDBJ whole genome shotgun (WGS) entry which is preliminary data.</text>
</comment>
<evidence type="ECO:0000256" key="2">
    <source>
        <dbReference type="SAM" id="SignalP"/>
    </source>
</evidence>
<accession>A0ABU5HWN1</accession>
<reference evidence="3 4" key="1">
    <citation type="submission" date="2023-12" db="EMBL/GenBank/DDBJ databases">
        <title>Description of Novel Strain Fulvimarina sp. 2208YS6-2-32 isolated from Uroteuthis (Photololigo) edulis.</title>
        <authorList>
            <person name="Park J.-S."/>
        </authorList>
    </citation>
    <scope>NUCLEOTIDE SEQUENCE [LARGE SCALE GENOMIC DNA]</scope>
    <source>
        <strain evidence="3 4">2208YS6-2-32</strain>
    </source>
</reference>
<feature type="region of interest" description="Disordered" evidence="1">
    <location>
        <begin position="29"/>
        <end position="136"/>
    </location>
</feature>
<keyword evidence="4" id="KW-1185">Reference proteome</keyword>
<evidence type="ECO:0000313" key="4">
    <source>
        <dbReference type="Proteomes" id="UP001294412"/>
    </source>
</evidence>
<sequence length="136" mass="13663">MLKTIRTATILAGVSAFALPALAQTAAPIVPGSETAVEEGEAETRTDVADDPAAATDSPTANPENETIVPGNESEIELNNAETREGVAAGESMGETTGAESDGGPLVPGSGATFSPASEPEGQESVIQDESPDQPQ</sequence>
<proteinExistence type="predicted"/>
<dbReference type="RefSeq" id="WP_322184662.1">
    <property type="nucleotide sequence ID" value="NZ_JAXLPB010000001.1"/>
</dbReference>